<dbReference type="RefSeq" id="WP_270111985.1">
    <property type="nucleotide sequence ID" value="NZ_JAPZVP010000018.1"/>
</dbReference>
<proteinExistence type="predicted"/>
<dbReference type="Proteomes" id="UP001146067">
    <property type="component" value="Unassembled WGS sequence"/>
</dbReference>
<organism evidence="1 2">
    <name type="scientific">Glycomyces luteolus</name>
    <dbReference type="NCBI Taxonomy" id="2670330"/>
    <lineage>
        <taxon>Bacteria</taxon>
        <taxon>Bacillati</taxon>
        <taxon>Actinomycetota</taxon>
        <taxon>Actinomycetes</taxon>
        <taxon>Glycomycetales</taxon>
        <taxon>Glycomycetaceae</taxon>
        <taxon>Glycomyces</taxon>
    </lineage>
</organism>
<name>A0A9X3PDX7_9ACTN</name>
<comment type="caution">
    <text evidence="1">The sequence shown here is derived from an EMBL/GenBank/DDBJ whole genome shotgun (WGS) entry which is preliminary data.</text>
</comment>
<reference evidence="1" key="1">
    <citation type="submission" date="2022-12" db="EMBL/GenBank/DDBJ databases">
        <title>Gycomyces niveus sp.nov.,a novel actinomycete isolated from soil in Shouguan.</title>
        <authorList>
            <person name="Yang X."/>
        </authorList>
    </citation>
    <scope>NUCLEOTIDE SEQUENCE</scope>
    <source>
        <strain evidence="1">NEAU-A15</strain>
    </source>
</reference>
<dbReference type="AlphaFoldDB" id="A0A9X3PDX7"/>
<dbReference type="EMBL" id="JAPZVP010000018">
    <property type="protein sequence ID" value="MDA1361952.1"/>
    <property type="molecule type" value="Genomic_DNA"/>
</dbReference>
<accession>A0A9X3PDX7</accession>
<sequence>MSTLNVRTDAAMDQALAALTADGRTKTEAVRYALLHTYRDELLKQAREDSERLAADPDDRAEMLAIQRFLGLVE</sequence>
<gene>
    <name evidence="1" type="ORF">O1R50_20155</name>
</gene>
<protein>
    <submittedName>
        <fullName evidence="1">Uncharacterized protein</fullName>
    </submittedName>
</protein>
<keyword evidence="2" id="KW-1185">Reference proteome</keyword>
<evidence type="ECO:0000313" key="1">
    <source>
        <dbReference type="EMBL" id="MDA1361952.1"/>
    </source>
</evidence>
<evidence type="ECO:0000313" key="2">
    <source>
        <dbReference type="Proteomes" id="UP001146067"/>
    </source>
</evidence>